<reference evidence="1 2" key="1">
    <citation type="submission" date="2021-01" db="EMBL/GenBank/DDBJ databases">
        <title>Genome sequencing of Joostella atrarenae M1-2 (= KCTC 23194).</title>
        <authorList>
            <person name="Zakaria M.R."/>
            <person name="Lam M.Q."/>
            <person name="Chong C.S."/>
        </authorList>
    </citation>
    <scope>NUCLEOTIDE SEQUENCE [LARGE SCALE GENOMIC DNA]</scope>
    <source>
        <strain evidence="1 2">M1-2</strain>
    </source>
</reference>
<evidence type="ECO:0000313" key="1">
    <source>
        <dbReference type="EMBL" id="MCF8715042.1"/>
    </source>
</evidence>
<dbReference type="RefSeq" id="WP_236959008.1">
    <property type="nucleotide sequence ID" value="NZ_JAETXX010000005.1"/>
</dbReference>
<proteinExistence type="predicted"/>
<dbReference type="Proteomes" id="UP000829517">
    <property type="component" value="Unassembled WGS sequence"/>
</dbReference>
<gene>
    <name evidence="1" type="ORF">JM658_09425</name>
</gene>
<keyword evidence="2" id="KW-1185">Reference proteome</keyword>
<accession>A0ABS9J3N5</accession>
<dbReference type="Pfam" id="PF13715">
    <property type="entry name" value="CarbopepD_reg_2"/>
    <property type="match status" value="1"/>
</dbReference>
<protein>
    <submittedName>
        <fullName evidence="1">Carboxypeptidase-like regulatory domain-containing protein</fullName>
    </submittedName>
</protein>
<organism evidence="1 2">
    <name type="scientific">Joostella atrarenae</name>
    <dbReference type="NCBI Taxonomy" id="679257"/>
    <lineage>
        <taxon>Bacteria</taxon>
        <taxon>Pseudomonadati</taxon>
        <taxon>Bacteroidota</taxon>
        <taxon>Flavobacteriia</taxon>
        <taxon>Flavobacteriales</taxon>
        <taxon>Flavobacteriaceae</taxon>
        <taxon>Joostella</taxon>
    </lineage>
</organism>
<name>A0ABS9J3N5_9FLAO</name>
<sequence>MKHIYLSFFFCLIALHNLFSQEAITAKVVDAKTQEPIPFVTISYNDKNGVISSDTGDFTLYIDEAISETDSLFISCLGYNEVRYAANDFSDKIIQLETKEIELDEIVLLNKNYSVEEILDRVKDSLEMNYDTDYVEQKVFFRTSDYTNVQNKSVKIKESSIPEINQQFTDSLIMAVPSKSSYHTEILGDLYVKMEEDNQTSKLAILKASELYDKNNQLSFKGVEEKLQNIMRKHVKRDSYFKIKSGLIGAKSDIDSSVFADKELDTLMEAKLKKEKERKENFLKYRSSYMNIILKRNFIYEDSDLNFIHKSRKYDFVLEELLYLKDDLVYKISFVPDGGADFKGMMYVNADDYAIVRLDYENVKPLKNINLFGVSYKDYLLKGTFLYTKNDRGKYSLKYLEENSGEIVGFDRPVTIIEKNKNVKGRRKQNEIATDVDFTLQNSVKVELVVFESNPVDKQQFEEFIPEPTVIPTYLPDYDSSFWEGYNIIAPNEAIKEFKSID</sequence>
<comment type="caution">
    <text evidence="1">The sequence shown here is derived from an EMBL/GenBank/DDBJ whole genome shotgun (WGS) entry which is preliminary data.</text>
</comment>
<evidence type="ECO:0000313" key="2">
    <source>
        <dbReference type="Proteomes" id="UP000829517"/>
    </source>
</evidence>
<dbReference type="EMBL" id="JAETXX010000005">
    <property type="protein sequence ID" value="MCF8715042.1"/>
    <property type="molecule type" value="Genomic_DNA"/>
</dbReference>